<dbReference type="SUPFAM" id="SSF56645">
    <property type="entry name" value="Acyl-CoA dehydrogenase NM domain-like"/>
    <property type="match status" value="2"/>
</dbReference>
<dbReference type="Pfam" id="PF02771">
    <property type="entry name" value="Acyl-CoA_dh_N"/>
    <property type="match status" value="2"/>
</dbReference>
<evidence type="ECO:0000259" key="6">
    <source>
        <dbReference type="Pfam" id="PF00441"/>
    </source>
</evidence>
<evidence type="ECO:0000259" key="8">
    <source>
        <dbReference type="Pfam" id="PF02771"/>
    </source>
</evidence>
<feature type="domain" description="Acyl-CoA dehydrogenase/oxidase N-terminal" evidence="8">
    <location>
        <begin position="6"/>
        <end position="116"/>
    </location>
</feature>
<keyword evidence="4" id="KW-0274">FAD</keyword>
<feature type="domain" description="Acyl-CoA dehydrogenase/oxidase C-terminal" evidence="6">
    <location>
        <begin position="581"/>
        <end position="726"/>
    </location>
</feature>
<evidence type="ECO:0000259" key="7">
    <source>
        <dbReference type="Pfam" id="PF02770"/>
    </source>
</evidence>
<reference evidence="9 10" key="1">
    <citation type="submission" date="2019-06" db="EMBL/GenBank/DDBJ databases">
        <title>Sequencing the genomes of 1000 actinobacteria strains.</title>
        <authorList>
            <person name="Klenk H.-P."/>
        </authorList>
    </citation>
    <scope>NUCLEOTIDE SEQUENCE [LARGE SCALE GENOMIC DNA]</scope>
    <source>
        <strain evidence="9 10">DSM 45043</strain>
    </source>
</reference>
<dbReference type="InterPro" id="IPR037069">
    <property type="entry name" value="AcylCoA_DH/ox_N_sf"/>
</dbReference>
<accession>A0A543IG09</accession>
<comment type="caution">
    <text evidence="9">The sequence shown here is derived from an EMBL/GenBank/DDBJ whole genome shotgun (WGS) entry which is preliminary data.</text>
</comment>
<dbReference type="Proteomes" id="UP000316706">
    <property type="component" value="Unassembled WGS sequence"/>
</dbReference>
<dbReference type="Gene3D" id="1.10.540.10">
    <property type="entry name" value="Acyl-CoA dehydrogenase/oxidase, N-terminal domain"/>
    <property type="match status" value="2"/>
</dbReference>
<dbReference type="InterPro" id="IPR009075">
    <property type="entry name" value="AcylCo_DH/oxidase_C"/>
</dbReference>
<dbReference type="InterPro" id="IPR052161">
    <property type="entry name" value="Mycobact_Acyl-CoA_DH"/>
</dbReference>
<comment type="cofactor">
    <cofactor evidence="1">
        <name>FAD</name>
        <dbReference type="ChEBI" id="CHEBI:57692"/>
    </cofactor>
</comment>
<dbReference type="InterPro" id="IPR009100">
    <property type="entry name" value="AcylCoA_DH/oxidase_NM_dom_sf"/>
</dbReference>
<dbReference type="EMBL" id="VFPO01000001">
    <property type="protein sequence ID" value="TQM69523.1"/>
    <property type="molecule type" value="Genomic_DNA"/>
</dbReference>
<feature type="domain" description="Acyl-CoA dehydrogenase/oxidase C-terminal" evidence="6">
    <location>
        <begin position="220"/>
        <end position="346"/>
    </location>
</feature>
<dbReference type="RefSeq" id="WP_141969741.1">
    <property type="nucleotide sequence ID" value="NZ_VFPO01000001.1"/>
</dbReference>
<comment type="similarity">
    <text evidence="2">Belongs to the acyl-CoA dehydrogenase family.</text>
</comment>
<dbReference type="PANTHER" id="PTHR43292:SF4">
    <property type="entry name" value="ACYL-COA DEHYDROGENASE FADE34"/>
    <property type="match status" value="1"/>
</dbReference>
<evidence type="ECO:0000256" key="4">
    <source>
        <dbReference type="ARBA" id="ARBA00022827"/>
    </source>
</evidence>
<dbReference type="Gene3D" id="1.20.140.10">
    <property type="entry name" value="Butyryl-CoA Dehydrogenase, subunit A, domain 3"/>
    <property type="match status" value="2"/>
</dbReference>
<dbReference type="InterPro" id="IPR036250">
    <property type="entry name" value="AcylCo_DH-like_C"/>
</dbReference>
<gene>
    <name evidence="9" type="ORF">FHX41_3218</name>
</gene>
<sequence>MAIGLTEEHEALAESVRGFAERNIPATAVRAALDAENETRPEFWPALAEQGLLGLHLDEEHGGQGFGLLELSVVLEELGRAAAPGPFLPTVLASAVIDASSNAKVRAELLPVLADGSRTAAVALDGELTGRRDGGSLVVSGTSATVLGAGLADVLVLPVADGDGEQWVAVDAADVTVTPVKSLDPVRRVASVEVSGVAVAADRVLDGVTTGRVRDLAAALFGAEAAGLAGWLVTTAAEYAKVREQFGRPIGQFQGVKHKAARSLIALEQARAAAWDAARALDEGAGTAGSPQVRFAAAVSAVIALDAGVQTARDAIQILGGIGFTWEHDAHIYLRRALTLRSLLGPASEWAAEVAAIALDGGRREVVLELDDDTEPLRERIRAEIAELAAIEDKEELHARLGDEGWSVPHFPKPWGREAGPVEQILIQQELKAAKVKTPNLGIGAWLVPSLVRYGTDEQKERFLRPTLRGQIVWCQLFSEPGAGSDLASLSMKAERVEGGWRLTGQKIWTSLAHHAQWGFCIARTDPDAPKHEGITYFLVDMKSEGVDVRPLRELTGDALFNEVFLDGVFVPDDCVVGEVNKGWQVARNTLSNERVSLSTGGGLGMGVPELLKFFQNRELDAVASAEVGRLIAQGQSIDLLGLRTTLKQLNGVEPGAEASVRKLLGVQFNQDVADYCWAAQGTAAATEVPLTESGIMARAMLFSRAMTIYGGTTEVQLNIIGERLLGLPRDPEPGK</sequence>
<dbReference type="InterPro" id="IPR006091">
    <property type="entry name" value="Acyl-CoA_Oxase/DH_mid-dom"/>
</dbReference>
<dbReference type="OrthoDB" id="3778631at2"/>
<evidence type="ECO:0000313" key="9">
    <source>
        <dbReference type="EMBL" id="TQM69523.1"/>
    </source>
</evidence>
<dbReference type="AlphaFoldDB" id="A0A543IG09"/>
<dbReference type="Gene3D" id="2.40.110.10">
    <property type="entry name" value="Butyryl-CoA Dehydrogenase, subunit A, domain 2"/>
    <property type="match status" value="1"/>
</dbReference>
<name>A0A543IG09_9ACTN</name>
<evidence type="ECO:0000256" key="5">
    <source>
        <dbReference type="ARBA" id="ARBA00023002"/>
    </source>
</evidence>
<dbReference type="GO" id="GO:0050660">
    <property type="term" value="F:flavin adenine dinucleotide binding"/>
    <property type="evidence" value="ECO:0007669"/>
    <property type="project" value="InterPro"/>
</dbReference>
<keyword evidence="10" id="KW-1185">Reference proteome</keyword>
<feature type="domain" description="Acyl-CoA dehydrogenase/oxidase N-terminal" evidence="8">
    <location>
        <begin position="379"/>
        <end position="470"/>
    </location>
</feature>
<protein>
    <submittedName>
        <fullName evidence="9">Alkylation response protein AidB-like acyl-CoA dehydrogenase</fullName>
    </submittedName>
</protein>
<dbReference type="GO" id="GO:0016627">
    <property type="term" value="F:oxidoreductase activity, acting on the CH-CH group of donors"/>
    <property type="evidence" value="ECO:0007669"/>
    <property type="project" value="InterPro"/>
</dbReference>
<organism evidence="9 10">
    <name type="scientific">Actinomadura hallensis</name>
    <dbReference type="NCBI Taxonomy" id="337895"/>
    <lineage>
        <taxon>Bacteria</taxon>
        <taxon>Bacillati</taxon>
        <taxon>Actinomycetota</taxon>
        <taxon>Actinomycetes</taxon>
        <taxon>Streptosporangiales</taxon>
        <taxon>Thermomonosporaceae</taxon>
        <taxon>Actinomadura</taxon>
    </lineage>
</organism>
<dbReference type="InterPro" id="IPR046373">
    <property type="entry name" value="Acyl-CoA_Oxase/DH_mid-dom_sf"/>
</dbReference>
<dbReference type="InterPro" id="IPR013786">
    <property type="entry name" value="AcylCoA_DH/ox_N"/>
</dbReference>
<evidence type="ECO:0000313" key="10">
    <source>
        <dbReference type="Proteomes" id="UP000316706"/>
    </source>
</evidence>
<keyword evidence="5" id="KW-0560">Oxidoreductase</keyword>
<proteinExistence type="inferred from homology"/>
<evidence type="ECO:0000256" key="1">
    <source>
        <dbReference type="ARBA" id="ARBA00001974"/>
    </source>
</evidence>
<feature type="domain" description="Acyl-CoA oxidase/dehydrogenase middle" evidence="7">
    <location>
        <begin position="475"/>
        <end position="557"/>
    </location>
</feature>
<dbReference type="FunFam" id="2.40.110.10:FF:000011">
    <property type="entry name" value="Acyl-CoA dehydrogenase FadE34"/>
    <property type="match status" value="1"/>
</dbReference>
<evidence type="ECO:0000256" key="3">
    <source>
        <dbReference type="ARBA" id="ARBA00022630"/>
    </source>
</evidence>
<evidence type="ECO:0000256" key="2">
    <source>
        <dbReference type="ARBA" id="ARBA00009347"/>
    </source>
</evidence>
<dbReference type="PANTHER" id="PTHR43292">
    <property type="entry name" value="ACYL-COA DEHYDROGENASE"/>
    <property type="match status" value="1"/>
</dbReference>
<dbReference type="Pfam" id="PF02770">
    <property type="entry name" value="Acyl-CoA_dh_M"/>
    <property type="match status" value="1"/>
</dbReference>
<keyword evidence="3" id="KW-0285">Flavoprotein</keyword>
<dbReference type="Pfam" id="PF00441">
    <property type="entry name" value="Acyl-CoA_dh_1"/>
    <property type="match status" value="2"/>
</dbReference>
<dbReference type="SUPFAM" id="SSF47203">
    <property type="entry name" value="Acyl-CoA dehydrogenase C-terminal domain-like"/>
    <property type="match status" value="2"/>
</dbReference>
<dbReference type="GO" id="GO:0005886">
    <property type="term" value="C:plasma membrane"/>
    <property type="evidence" value="ECO:0007669"/>
    <property type="project" value="TreeGrafter"/>
</dbReference>